<sequence>MLICSERMFGRILVVLCLAGLPALAQNICQPGSANAYKVRISIKTALKDQAYDWNENEMFFFRASLAFAMRTYSAIETYNVDNIIVCNETQRVSFWFVVTSPSNPTVLISKADVEKAVRMSRRRINNAFLLTDKTLEFIDINPTMVAPAIPATPPWLIVFGVVIGAVFTGMIALLISTVLQKRKKAKEMTEDKQDEEDRQVNGLENGTVLDGTYNRGFKDDDCFTNL</sequence>
<feature type="chain" id="PRO_5018271737" description="Collectrin-like domain-containing protein" evidence="10">
    <location>
        <begin position="26"/>
        <end position="227"/>
    </location>
</feature>
<dbReference type="GO" id="GO:0051957">
    <property type="term" value="P:positive regulation of amino acid transport"/>
    <property type="evidence" value="ECO:0007669"/>
    <property type="project" value="TreeGrafter"/>
</dbReference>
<dbReference type="KEGG" id="els:105011794"/>
<dbReference type="PANTHER" id="PTHR46884">
    <property type="entry name" value="COLLECTRIN"/>
    <property type="match status" value="1"/>
</dbReference>
<dbReference type="Proteomes" id="UP000265140">
    <property type="component" value="Chromosome 8"/>
</dbReference>
<accession>A0A3P8XPE1</accession>
<reference evidence="13" key="1">
    <citation type="journal article" date="2014" name="PLoS ONE">
        <title>The genome and linkage map of the northern pike (Esox lucius): conserved synteny revealed between the salmonid sister group and the Neoteleostei.</title>
        <authorList>
            <person name="Rondeau E.B."/>
            <person name="Minkley D.R."/>
            <person name="Leong J.S."/>
            <person name="Messmer A.M."/>
            <person name="Jantzen J.R."/>
            <person name="von Schalburg K.R."/>
            <person name="Lemon C."/>
            <person name="Bird N.H."/>
            <person name="Koop B.F."/>
        </authorList>
    </citation>
    <scope>NUCLEOTIDE SEQUENCE</scope>
</reference>
<dbReference type="OMA" id="AYEWNES"/>
<dbReference type="STRING" id="8010.ENSELUP00000005063"/>
<dbReference type="Pfam" id="PF16959">
    <property type="entry name" value="Collectrin"/>
    <property type="match status" value="1"/>
</dbReference>
<dbReference type="RefSeq" id="XP_034149869.1">
    <property type="nucleotide sequence ID" value="XM_034293978.1"/>
</dbReference>
<reference evidence="12" key="3">
    <citation type="submission" date="2025-08" db="UniProtKB">
        <authorList>
            <consortium name="Ensembl"/>
        </authorList>
    </citation>
    <scope>IDENTIFICATION</scope>
</reference>
<evidence type="ECO:0000259" key="11">
    <source>
        <dbReference type="PROSITE" id="PS52010"/>
    </source>
</evidence>
<dbReference type="FunCoup" id="A0A3P8XPE1">
    <property type="interactions" value="880"/>
</dbReference>
<evidence type="ECO:0000256" key="9">
    <source>
        <dbReference type="SAM" id="Phobius"/>
    </source>
</evidence>
<reference evidence="12" key="2">
    <citation type="submission" date="2020-02" db="EMBL/GenBank/DDBJ databases">
        <title>Esox lucius (northern pike) genome, fEsoLuc1, primary haplotype.</title>
        <authorList>
            <person name="Myers G."/>
            <person name="Karagic N."/>
            <person name="Meyer A."/>
            <person name="Pippel M."/>
            <person name="Reichard M."/>
            <person name="Winkler S."/>
            <person name="Tracey A."/>
            <person name="Sims Y."/>
            <person name="Howe K."/>
            <person name="Rhie A."/>
            <person name="Formenti G."/>
            <person name="Durbin R."/>
            <person name="Fedrigo O."/>
            <person name="Jarvis E.D."/>
        </authorList>
    </citation>
    <scope>NUCLEOTIDE SEQUENCE [LARGE SCALE GENOMIC DNA]</scope>
</reference>
<dbReference type="GeneTree" id="ENSGT00940000160862"/>
<keyword evidence="2" id="KW-1003">Cell membrane</keyword>
<dbReference type="CTD" id="57393"/>
<comment type="subcellular location">
    <subcellularLocation>
        <location evidence="1">Cell membrane</location>
        <topology evidence="1">Single-pass type I membrane protein</topology>
    </subcellularLocation>
</comment>
<dbReference type="OrthoDB" id="9899436at2759"/>
<dbReference type="PANTHER" id="PTHR46884:SF1">
    <property type="entry name" value="COLLECTRIN"/>
    <property type="match status" value="1"/>
</dbReference>
<dbReference type="GO" id="GO:0070062">
    <property type="term" value="C:extracellular exosome"/>
    <property type="evidence" value="ECO:0007669"/>
    <property type="project" value="TreeGrafter"/>
</dbReference>
<dbReference type="PROSITE" id="PS52010">
    <property type="entry name" value="COLLECTRIN_LIKE"/>
    <property type="match status" value="1"/>
</dbReference>
<dbReference type="RefSeq" id="XP_010870422.1">
    <property type="nucleotide sequence ID" value="XM_010872120.3"/>
</dbReference>
<dbReference type="InterPro" id="IPR031588">
    <property type="entry name" value="Collectrin_dom"/>
</dbReference>
<evidence type="ECO:0000256" key="8">
    <source>
        <dbReference type="ARBA" id="ARBA00023180"/>
    </source>
</evidence>
<keyword evidence="3" id="KW-0597">Phosphoprotein</keyword>
<proteinExistence type="predicted"/>
<keyword evidence="13" id="KW-1185">Reference proteome</keyword>
<keyword evidence="4 9" id="KW-0812">Transmembrane</keyword>
<evidence type="ECO:0000256" key="5">
    <source>
        <dbReference type="ARBA" id="ARBA00022729"/>
    </source>
</evidence>
<evidence type="ECO:0000256" key="1">
    <source>
        <dbReference type="ARBA" id="ARBA00004251"/>
    </source>
</evidence>
<evidence type="ECO:0000256" key="6">
    <source>
        <dbReference type="ARBA" id="ARBA00022989"/>
    </source>
</evidence>
<protein>
    <recommendedName>
        <fullName evidence="11">Collectrin-like domain-containing protein</fullName>
    </recommendedName>
</protein>
<keyword evidence="7 9" id="KW-0472">Membrane</keyword>
<evidence type="ECO:0000256" key="2">
    <source>
        <dbReference type="ARBA" id="ARBA00022475"/>
    </source>
</evidence>
<dbReference type="Bgee" id="ENSELUG00000006140">
    <property type="expression patterns" value="Expressed in mesonephros and 5 other cell types or tissues"/>
</dbReference>
<organism evidence="12 13">
    <name type="scientific">Esox lucius</name>
    <name type="common">Northern pike</name>
    <dbReference type="NCBI Taxonomy" id="8010"/>
    <lineage>
        <taxon>Eukaryota</taxon>
        <taxon>Metazoa</taxon>
        <taxon>Chordata</taxon>
        <taxon>Craniata</taxon>
        <taxon>Vertebrata</taxon>
        <taxon>Euteleostomi</taxon>
        <taxon>Actinopterygii</taxon>
        <taxon>Neopterygii</taxon>
        <taxon>Teleostei</taxon>
        <taxon>Protacanthopterygii</taxon>
        <taxon>Esociformes</taxon>
        <taxon>Esocidae</taxon>
        <taxon>Esox</taxon>
    </lineage>
</organism>
<dbReference type="InParanoid" id="A0A3P8XPE1"/>
<dbReference type="GO" id="GO:0005886">
    <property type="term" value="C:plasma membrane"/>
    <property type="evidence" value="ECO:0007669"/>
    <property type="project" value="UniProtKB-SubCell"/>
</dbReference>
<dbReference type="InterPro" id="IPR042944">
    <property type="entry name" value="Collectrin"/>
</dbReference>
<dbReference type="AlphaFoldDB" id="A0A3P8XPE1"/>
<evidence type="ECO:0000256" key="7">
    <source>
        <dbReference type="ARBA" id="ARBA00023136"/>
    </source>
</evidence>
<feature type="signal peptide" evidence="10">
    <location>
        <begin position="1"/>
        <end position="25"/>
    </location>
</feature>
<feature type="domain" description="Collectrin-like" evidence="11">
    <location>
        <begin position="33"/>
        <end position="227"/>
    </location>
</feature>
<evidence type="ECO:0000313" key="13">
    <source>
        <dbReference type="Proteomes" id="UP000265140"/>
    </source>
</evidence>
<dbReference type="Ensembl" id="ENSELUT00000011282.3">
    <property type="protein sequence ID" value="ENSELUP00000005063.1"/>
    <property type="gene ID" value="ENSELUG00000006140.3"/>
</dbReference>
<evidence type="ECO:0000313" key="12">
    <source>
        <dbReference type="Ensembl" id="ENSELUP00000005063.1"/>
    </source>
</evidence>
<reference evidence="12" key="4">
    <citation type="submission" date="2025-09" db="UniProtKB">
        <authorList>
            <consortium name="Ensembl"/>
        </authorList>
    </citation>
    <scope>IDENTIFICATION</scope>
</reference>
<keyword evidence="5 10" id="KW-0732">Signal</keyword>
<evidence type="ECO:0000256" key="3">
    <source>
        <dbReference type="ARBA" id="ARBA00022553"/>
    </source>
</evidence>
<name>A0A3P8XPE1_ESOLU</name>
<dbReference type="GeneID" id="105011794"/>
<evidence type="ECO:0000256" key="4">
    <source>
        <dbReference type="ARBA" id="ARBA00022692"/>
    </source>
</evidence>
<keyword evidence="8" id="KW-0325">Glycoprotein</keyword>
<evidence type="ECO:0000256" key="10">
    <source>
        <dbReference type="SAM" id="SignalP"/>
    </source>
</evidence>
<feature type="transmembrane region" description="Helical" evidence="9">
    <location>
        <begin position="156"/>
        <end position="180"/>
    </location>
</feature>
<keyword evidence="6 9" id="KW-1133">Transmembrane helix</keyword>